<organism evidence="1 2">
    <name type="scientific">Oidiodendron maius (strain Zn)</name>
    <dbReference type="NCBI Taxonomy" id="913774"/>
    <lineage>
        <taxon>Eukaryota</taxon>
        <taxon>Fungi</taxon>
        <taxon>Dikarya</taxon>
        <taxon>Ascomycota</taxon>
        <taxon>Pezizomycotina</taxon>
        <taxon>Leotiomycetes</taxon>
        <taxon>Leotiomycetes incertae sedis</taxon>
        <taxon>Myxotrichaceae</taxon>
        <taxon>Oidiodendron</taxon>
    </lineage>
</organism>
<dbReference type="EMBL" id="KN832870">
    <property type="protein sequence ID" value="KIN07124.1"/>
    <property type="molecule type" value="Genomic_DNA"/>
</dbReference>
<sequence length="168" mass="19184">MFAFLRPSLPPRTNTASSSTIVYEDGASSVEFFSANSDYIFRNVHPPFNKDRPSIMTPPPHYHIYQTENFRIVSGSINVFKDKVDKPWLTLSADDPDAPKTATVPKRVRHTIHNASTTEKLVVDVKLSPENYEAEQQFFRNFFGYLDDCRKAELPPSIFQLMVFLHAA</sequence>
<feature type="non-terminal residue" evidence="1">
    <location>
        <position position="168"/>
    </location>
</feature>
<keyword evidence="2" id="KW-1185">Reference proteome</keyword>
<evidence type="ECO:0000313" key="2">
    <source>
        <dbReference type="Proteomes" id="UP000054321"/>
    </source>
</evidence>
<dbReference type="OrthoDB" id="9976870at2759"/>
<dbReference type="AlphaFoldDB" id="A0A0C3D727"/>
<accession>A0A0C3D727</accession>
<gene>
    <name evidence="1" type="ORF">OIDMADRAFT_15999</name>
</gene>
<dbReference type="InterPro" id="IPR011051">
    <property type="entry name" value="RmlC_Cupin_sf"/>
</dbReference>
<dbReference type="SUPFAM" id="SSF51182">
    <property type="entry name" value="RmlC-like cupins"/>
    <property type="match status" value="1"/>
</dbReference>
<dbReference type="HOGENOM" id="CLU_089363_2_0_1"/>
<dbReference type="InterPro" id="IPR014710">
    <property type="entry name" value="RmlC-like_jellyroll"/>
</dbReference>
<reference evidence="1 2" key="1">
    <citation type="submission" date="2014-04" db="EMBL/GenBank/DDBJ databases">
        <authorList>
            <consortium name="DOE Joint Genome Institute"/>
            <person name="Kuo A."/>
            <person name="Martino E."/>
            <person name="Perotto S."/>
            <person name="Kohler A."/>
            <person name="Nagy L.G."/>
            <person name="Floudas D."/>
            <person name="Copeland A."/>
            <person name="Barry K.W."/>
            <person name="Cichocki N."/>
            <person name="Veneault-Fourrey C."/>
            <person name="LaButti K."/>
            <person name="Lindquist E.A."/>
            <person name="Lipzen A."/>
            <person name="Lundell T."/>
            <person name="Morin E."/>
            <person name="Murat C."/>
            <person name="Sun H."/>
            <person name="Tunlid A."/>
            <person name="Henrissat B."/>
            <person name="Grigoriev I.V."/>
            <person name="Hibbett D.S."/>
            <person name="Martin F."/>
            <person name="Nordberg H.P."/>
            <person name="Cantor M.N."/>
            <person name="Hua S.X."/>
        </authorList>
    </citation>
    <scope>NUCLEOTIDE SEQUENCE [LARGE SCALE GENOMIC DNA]</scope>
    <source>
        <strain evidence="1 2">Zn</strain>
    </source>
</reference>
<dbReference type="STRING" id="913774.A0A0C3D727"/>
<reference evidence="2" key="2">
    <citation type="submission" date="2015-01" db="EMBL/GenBank/DDBJ databases">
        <title>Evolutionary Origins and Diversification of the Mycorrhizal Mutualists.</title>
        <authorList>
            <consortium name="DOE Joint Genome Institute"/>
            <consortium name="Mycorrhizal Genomics Consortium"/>
            <person name="Kohler A."/>
            <person name="Kuo A."/>
            <person name="Nagy L.G."/>
            <person name="Floudas D."/>
            <person name="Copeland A."/>
            <person name="Barry K.W."/>
            <person name="Cichocki N."/>
            <person name="Veneault-Fourrey C."/>
            <person name="LaButti K."/>
            <person name="Lindquist E.A."/>
            <person name="Lipzen A."/>
            <person name="Lundell T."/>
            <person name="Morin E."/>
            <person name="Murat C."/>
            <person name="Riley R."/>
            <person name="Ohm R."/>
            <person name="Sun H."/>
            <person name="Tunlid A."/>
            <person name="Henrissat B."/>
            <person name="Grigoriev I.V."/>
            <person name="Hibbett D.S."/>
            <person name="Martin F."/>
        </authorList>
    </citation>
    <scope>NUCLEOTIDE SEQUENCE [LARGE SCALE GENOMIC DNA]</scope>
    <source>
        <strain evidence="2">Zn</strain>
    </source>
</reference>
<evidence type="ECO:0000313" key="1">
    <source>
        <dbReference type="EMBL" id="KIN07124.1"/>
    </source>
</evidence>
<dbReference type="Gene3D" id="2.60.120.10">
    <property type="entry name" value="Jelly Rolls"/>
    <property type="match status" value="1"/>
</dbReference>
<protein>
    <submittedName>
        <fullName evidence="1">Uncharacterized protein</fullName>
    </submittedName>
</protein>
<dbReference type="InParanoid" id="A0A0C3D727"/>
<name>A0A0C3D727_OIDMZ</name>
<dbReference type="Proteomes" id="UP000054321">
    <property type="component" value="Unassembled WGS sequence"/>
</dbReference>
<proteinExistence type="predicted"/>